<proteinExistence type="predicted"/>
<dbReference type="WBParaSite" id="ES5_v2.g27803.t1">
    <property type="protein sequence ID" value="ES5_v2.g27803.t1"/>
    <property type="gene ID" value="ES5_v2.g27803"/>
</dbReference>
<reference evidence="2" key="1">
    <citation type="submission" date="2022-11" db="UniProtKB">
        <authorList>
            <consortium name="WormBaseParasite"/>
        </authorList>
    </citation>
    <scope>IDENTIFICATION</scope>
</reference>
<sequence>QEKIRQRIIEIKENYTEATPKSQIPKVETAKSASGKCFQCKEKIGKGDLRIQLKASNFHPACLKEVITGGAETIQGYEFLDDEQKELLVGVFGKQPEKRKAPEEDKNATPAKKPKVDNDEKLKANLKKQSEILWQVRKDIADNLSRDEIGTLLQANGRFKRKKEGPDSVIEQLADCIVFGAPETCKECGNGAFFYSSSHHTYKCKGNISEFTSCVHEDRNPPRIPFKIPKDLKESNTFLADHKFPTLKKRYYAPGSEVISAPGSSNPMNKIKPARPRVEKERVTNKTAIVKNG</sequence>
<protein>
    <submittedName>
        <fullName evidence="2">Uncharacterized protein</fullName>
    </submittedName>
</protein>
<accession>A0AC34GDG1</accession>
<evidence type="ECO:0000313" key="2">
    <source>
        <dbReference type="WBParaSite" id="ES5_v2.g27803.t1"/>
    </source>
</evidence>
<name>A0AC34GDG1_9BILA</name>
<organism evidence="1 2">
    <name type="scientific">Panagrolaimus sp. ES5</name>
    <dbReference type="NCBI Taxonomy" id="591445"/>
    <lineage>
        <taxon>Eukaryota</taxon>
        <taxon>Metazoa</taxon>
        <taxon>Ecdysozoa</taxon>
        <taxon>Nematoda</taxon>
        <taxon>Chromadorea</taxon>
        <taxon>Rhabditida</taxon>
        <taxon>Tylenchina</taxon>
        <taxon>Panagrolaimomorpha</taxon>
        <taxon>Panagrolaimoidea</taxon>
        <taxon>Panagrolaimidae</taxon>
        <taxon>Panagrolaimus</taxon>
    </lineage>
</organism>
<dbReference type="Proteomes" id="UP000887579">
    <property type="component" value="Unplaced"/>
</dbReference>
<evidence type="ECO:0000313" key="1">
    <source>
        <dbReference type="Proteomes" id="UP000887579"/>
    </source>
</evidence>